<gene>
    <name evidence="1" type="ORF">RF11_07529</name>
</gene>
<name>A0A0C2J543_THEKT</name>
<dbReference type="EMBL" id="JWZT01004371">
    <property type="protein sequence ID" value="KII64228.1"/>
    <property type="molecule type" value="Genomic_DNA"/>
</dbReference>
<organism evidence="1 2">
    <name type="scientific">Thelohanellus kitauei</name>
    <name type="common">Myxosporean</name>
    <dbReference type="NCBI Taxonomy" id="669202"/>
    <lineage>
        <taxon>Eukaryota</taxon>
        <taxon>Metazoa</taxon>
        <taxon>Cnidaria</taxon>
        <taxon>Myxozoa</taxon>
        <taxon>Myxosporea</taxon>
        <taxon>Bivalvulida</taxon>
        <taxon>Platysporina</taxon>
        <taxon>Myxobolidae</taxon>
        <taxon>Thelohanellus</taxon>
    </lineage>
</organism>
<keyword evidence="2" id="KW-1185">Reference proteome</keyword>
<protein>
    <submittedName>
        <fullName evidence="1">Uncharacterized protein</fullName>
    </submittedName>
</protein>
<sequence length="199" mass="23456">MFVKCILPLFVSYHLELVDYIRLFEPKGEDVLDKCVLKAFEIFAEITSFRVLRDIFYRDLTIDDHLKHKILNKYPLLKARPRIPSLYIAYDENVTFIPVVSGELQESELTSHQIYTQYMKEFCNLVHFTCPLESEKSVERHLVAIVTQNSDFLKTLLNTHIRYEVFFCCLELMLKARCQLPVNFDIFMAGALFKNNLLM</sequence>
<accession>A0A0C2J543</accession>
<dbReference type="AlphaFoldDB" id="A0A0C2J543"/>
<dbReference type="Proteomes" id="UP000031668">
    <property type="component" value="Unassembled WGS sequence"/>
</dbReference>
<comment type="caution">
    <text evidence="1">The sequence shown here is derived from an EMBL/GenBank/DDBJ whole genome shotgun (WGS) entry which is preliminary data.</text>
</comment>
<evidence type="ECO:0000313" key="2">
    <source>
        <dbReference type="Proteomes" id="UP000031668"/>
    </source>
</evidence>
<evidence type="ECO:0000313" key="1">
    <source>
        <dbReference type="EMBL" id="KII64228.1"/>
    </source>
</evidence>
<reference evidence="1 2" key="1">
    <citation type="journal article" date="2014" name="Genome Biol. Evol.">
        <title>The genome of the myxosporean Thelohanellus kitauei shows adaptations to nutrient acquisition within its fish host.</title>
        <authorList>
            <person name="Yang Y."/>
            <person name="Xiong J."/>
            <person name="Zhou Z."/>
            <person name="Huo F."/>
            <person name="Miao W."/>
            <person name="Ran C."/>
            <person name="Liu Y."/>
            <person name="Zhang J."/>
            <person name="Feng J."/>
            <person name="Wang M."/>
            <person name="Wang M."/>
            <person name="Wang L."/>
            <person name="Yao B."/>
        </authorList>
    </citation>
    <scope>NUCLEOTIDE SEQUENCE [LARGE SCALE GENOMIC DNA]</scope>
    <source>
        <strain evidence="1">Wuqing</strain>
    </source>
</reference>
<proteinExistence type="predicted"/>